<evidence type="ECO:0000313" key="2">
    <source>
        <dbReference type="EMBL" id="MFC7390700.1"/>
    </source>
</evidence>
<dbReference type="RefSeq" id="WP_214790107.1">
    <property type="nucleotide sequence ID" value="NZ_JANIEL010000008.1"/>
</dbReference>
<dbReference type="SUPFAM" id="SSF52540">
    <property type="entry name" value="P-loop containing nucleoside triphosphate hydrolases"/>
    <property type="match status" value="1"/>
</dbReference>
<organism evidence="2 3">
    <name type="scientific">Exiguobacterium aestuarii</name>
    <dbReference type="NCBI Taxonomy" id="273527"/>
    <lineage>
        <taxon>Bacteria</taxon>
        <taxon>Bacillati</taxon>
        <taxon>Bacillota</taxon>
        <taxon>Bacilli</taxon>
        <taxon>Bacillales</taxon>
        <taxon>Bacillales Family XII. Incertae Sedis</taxon>
        <taxon>Exiguobacterium</taxon>
    </lineage>
</organism>
<name>A0ABW2PQA6_9BACL</name>
<accession>A0ABW2PQA6</accession>
<dbReference type="Proteomes" id="UP001596439">
    <property type="component" value="Unassembled WGS sequence"/>
</dbReference>
<protein>
    <submittedName>
        <fullName evidence="2">GTPase</fullName>
    </submittedName>
</protein>
<gene>
    <name evidence="2" type="ORF">ACFQO8_11155</name>
</gene>
<keyword evidence="3" id="KW-1185">Reference proteome</keyword>
<evidence type="ECO:0000259" key="1">
    <source>
        <dbReference type="Pfam" id="PF01926"/>
    </source>
</evidence>
<dbReference type="Gene3D" id="3.40.50.300">
    <property type="entry name" value="P-loop containing nucleotide triphosphate hydrolases"/>
    <property type="match status" value="1"/>
</dbReference>
<dbReference type="InterPro" id="IPR027417">
    <property type="entry name" value="P-loop_NTPase"/>
</dbReference>
<dbReference type="EMBL" id="JBHTCE010000002">
    <property type="protein sequence ID" value="MFC7390700.1"/>
    <property type="molecule type" value="Genomic_DNA"/>
</dbReference>
<reference evidence="3" key="1">
    <citation type="journal article" date="2019" name="Int. J. Syst. Evol. Microbiol.">
        <title>The Global Catalogue of Microorganisms (GCM) 10K type strain sequencing project: providing services to taxonomists for standard genome sequencing and annotation.</title>
        <authorList>
            <consortium name="The Broad Institute Genomics Platform"/>
            <consortium name="The Broad Institute Genome Sequencing Center for Infectious Disease"/>
            <person name="Wu L."/>
            <person name="Ma J."/>
        </authorList>
    </citation>
    <scope>NUCLEOTIDE SEQUENCE [LARGE SCALE GENOMIC DNA]</scope>
    <source>
        <strain evidence="3">CCUG 55590</strain>
    </source>
</reference>
<proteinExistence type="predicted"/>
<dbReference type="InterPro" id="IPR006073">
    <property type="entry name" value="GTP-bd"/>
</dbReference>
<sequence length="372" mass="43342">MDRTGLVSNILIAGKTGVGKSAFINYIYGHDVAESRAGSPVTAEGLHEYEYYDLERGILFRFFDTWGLEADRSEEWHQAILSIVHQREGALDIAEWFHTIYYLLSVQSGRVEAYELEAILKPLYERGSNVTLILTNFNEEDPMSVQKAEAMERVLLRELPIEEGDIIRVNSVEKKLLTGKRVPVRGYEEVWKRNRTNLWKDIERKLPINLTNHLIEELEDWRIRSITSAEKIRMLTPQAMISWKARNIEKDLEKTLEQAAVTTEDAMAEGVRHYIQLMQRYPLVGEQADHLFRTRRVELGFDYSFGKTVRKMVLGMIPGVHFIYWAFKRRTAERGIKKAINQQYASVKQTIEEEIRRGFEREMRQLGQTLNS</sequence>
<feature type="domain" description="G" evidence="1">
    <location>
        <begin position="10"/>
        <end position="82"/>
    </location>
</feature>
<comment type="caution">
    <text evidence="2">The sequence shown here is derived from an EMBL/GenBank/DDBJ whole genome shotgun (WGS) entry which is preliminary data.</text>
</comment>
<dbReference type="Pfam" id="PF01926">
    <property type="entry name" value="MMR_HSR1"/>
    <property type="match status" value="1"/>
</dbReference>
<evidence type="ECO:0000313" key="3">
    <source>
        <dbReference type="Proteomes" id="UP001596439"/>
    </source>
</evidence>